<feature type="compositionally biased region" description="Basic and acidic residues" evidence="1">
    <location>
        <begin position="92"/>
        <end position="109"/>
    </location>
</feature>
<name>W7TNY0_9STRA</name>
<feature type="region of interest" description="Disordered" evidence="1">
    <location>
        <begin position="30"/>
        <end position="53"/>
    </location>
</feature>
<dbReference type="AlphaFoldDB" id="W7TNY0"/>
<dbReference type="PANTHER" id="PTHR12601:SF6">
    <property type="entry name" value="CLUSTERED MITOCHONDRIA PROTEIN HOMOLOG"/>
    <property type="match status" value="1"/>
</dbReference>
<dbReference type="PANTHER" id="PTHR12601">
    <property type="entry name" value="EUKARYOTIC TRANSLATION INITIATION FACTOR 3 SUBUNIT EIF-3"/>
    <property type="match status" value="1"/>
</dbReference>
<keyword evidence="4" id="KW-1185">Reference proteome</keyword>
<proteinExistence type="predicted"/>
<protein>
    <recommendedName>
        <fullName evidence="2">Clu domain-containing protein</fullName>
    </recommendedName>
</protein>
<reference evidence="3 4" key="1">
    <citation type="journal article" date="2014" name="Mol. Plant">
        <title>Chromosome Scale Genome Assembly and Transcriptome Profiling of Nannochloropsis gaditana in Nitrogen Depletion.</title>
        <authorList>
            <person name="Corteggiani Carpinelli E."/>
            <person name="Telatin A."/>
            <person name="Vitulo N."/>
            <person name="Forcato C."/>
            <person name="D'Angelo M."/>
            <person name="Schiavon R."/>
            <person name="Vezzi A."/>
            <person name="Giacometti G.M."/>
            <person name="Morosinotto T."/>
            <person name="Valle G."/>
        </authorList>
    </citation>
    <scope>NUCLEOTIDE SEQUENCE [LARGE SCALE GENOMIC DNA]</scope>
    <source>
        <strain evidence="3 4">B-31</strain>
    </source>
</reference>
<dbReference type="Pfam" id="PF13236">
    <property type="entry name" value="CLU"/>
    <property type="match status" value="1"/>
</dbReference>
<feature type="compositionally biased region" description="Basic and acidic residues" evidence="1">
    <location>
        <begin position="130"/>
        <end position="139"/>
    </location>
</feature>
<organism evidence="3 4">
    <name type="scientific">Nannochloropsis gaditana</name>
    <dbReference type="NCBI Taxonomy" id="72520"/>
    <lineage>
        <taxon>Eukaryota</taxon>
        <taxon>Sar</taxon>
        <taxon>Stramenopiles</taxon>
        <taxon>Ochrophyta</taxon>
        <taxon>Eustigmatophyceae</taxon>
        <taxon>Eustigmatales</taxon>
        <taxon>Monodopsidaceae</taxon>
        <taxon>Nannochloropsis</taxon>
    </lineage>
</organism>
<dbReference type="GO" id="GO:0005737">
    <property type="term" value="C:cytoplasm"/>
    <property type="evidence" value="ECO:0007669"/>
    <property type="project" value="TreeGrafter"/>
</dbReference>
<feature type="domain" description="Clu" evidence="2">
    <location>
        <begin position="2"/>
        <end position="31"/>
    </location>
</feature>
<evidence type="ECO:0000259" key="2">
    <source>
        <dbReference type="Pfam" id="PF13236"/>
    </source>
</evidence>
<dbReference type="Proteomes" id="UP000019335">
    <property type="component" value="Unassembled WGS sequence"/>
</dbReference>
<dbReference type="EMBL" id="AZIL01002279">
    <property type="protein sequence ID" value="EWM22106.1"/>
    <property type="molecule type" value="Genomic_DNA"/>
</dbReference>
<evidence type="ECO:0000313" key="3">
    <source>
        <dbReference type="EMBL" id="EWM22106.1"/>
    </source>
</evidence>
<accession>W7TNY0</accession>
<dbReference type="InterPro" id="IPR027523">
    <property type="entry name" value="CLU_prot"/>
</dbReference>
<dbReference type="OrthoDB" id="1414216at2759"/>
<feature type="region of interest" description="Disordered" evidence="1">
    <location>
        <begin position="92"/>
        <end position="139"/>
    </location>
</feature>
<comment type="caution">
    <text evidence="3">The sequence shown here is derived from an EMBL/GenBank/DDBJ whole genome shotgun (WGS) entry which is preliminary data.</text>
</comment>
<feature type="compositionally biased region" description="Acidic residues" evidence="1">
    <location>
        <begin position="114"/>
        <end position="129"/>
    </location>
</feature>
<sequence length="171" mass="19369">MGPVEWKGIRGADNRCYVLDLVRLTPRDPNWIKEDEQDPGRGGTGVWERAKPVEGVPPLEEDFSAVIRPELLGLYVRSQVLALRQKAEETCVAKRRKEGKEKKEKKEGAGVEDGQGEDSGKEEEEATLDEEGKARLKEEEEELLERMKVNANAFLPLAGVRDREQKCRRGR</sequence>
<evidence type="ECO:0000313" key="4">
    <source>
        <dbReference type="Proteomes" id="UP000019335"/>
    </source>
</evidence>
<dbReference type="InterPro" id="IPR025697">
    <property type="entry name" value="CLU_dom"/>
</dbReference>
<evidence type="ECO:0000256" key="1">
    <source>
        <dbReference type="SAM" id="MobiDB-lite"/>
    </source>
</evidence>
<gene>
    <name evidence="3" type="ORF">Naga_102781g1</name>
</gene>